<proteinExistence type="predicted"/>
<keyword evidence="2" id="KW-1185">Reference proteome</keyword>
<dbReference type="Proteomes" id="UP001153331">
    <property type="component" value="Unassembled WGS sequence"/>
</dbReference>
<accession>A0ACC2IF71</accession>
<name>A0ACC2IF71_9PLEO</name>
<evidence type="ECO:0000313" key="2">
    <source>
        <dbReference type="Proteomes" id="UP001153331"/>
    </source>
</evidence>
<organism evidence="1 2">
    <name type="scientific">Boeremia exigua</name>
    <dbReference type="NCBI Taxonomy" id="749465"/>
    <lineage>
        <taxon>Eukaryota</taxon>
        <taxon>Fungi</taxon>
        <taxon>Dikarya</taxon>
        <taxon>Ascomycota</taxon>
        <taxon>Pezizomycotina</taxon>
        <taxon>Dothideomycetes</taxon>
        <taxon>Pleosporomycetidae</taxon>
        <taxon>Pleosporales</taxon>
        <taxon>Pleosporineae</taxon>
        <taxon>Didymellaceae</taxon>
        <taxon>Boeremia</taxon>
    </lineage>
</organism>
<dbReference type="EMBL" id="JAPHNI010000233">
    <property type="protein sequence ID" value="KAJ8113742.1"/>
    <property type="molecule type" value="Genomic_DNA"/>
</dbReference>
<sequence length="289" mass="31218">MGARTFDHGNTKTTPVFSHRYEAAFISVQTRGTPGGLTTDDLVSSWFHACIVSSKTKSLTEYFPIKGAATSKYISHQQPASSITKPSKTNSYQSSLFKMIYSKLLSLSTLAFLPLSLAAPASAPEPLSAATAAIEWTPINFEGKTLYINSAAVAMSANPTEEAKQALRMGDAPDSDTCDGTTLDPHPPPFANTADCAVIRDWTRTQNTYWGVWDNTPDTHGVLYYGTCVFEAGTRNIQTTWIGSSNIADITMLALNRWQSGGVVASQGQTECDNNGIGTSTVRWTIKHS</sequence>
<evidence type="ECO:0000313" key="1">
    <source>
        <dbReference type="EMBL" id="KAJ8113742.1"/>
    </source>
</evidence>
<comment type="caution">
    <text evidence="1">The sequence shown here is derived from an EMBL/GenBank/DDBJ whole genome shotgun (WGS) entry which is preliminary data.</text>
</comment>
<protein>
    <submittedName>
        <fullName evidence="1">Uncharacterized protein</fullName>
    </submittedName>
</protein>
<reference evidence="1" key="1">
    <citation type="submission" date="2022-11" db="EMBL/GenBank/DDBJ databases">
        <title>Genome Sequence of Boeremia exigua.</title>
        <authorList>
            <person name="Buettner E."/>
        </authorList>
    </citation>
    <scope>NUCLEOTIDE SEQUENCE</scope>
    <source>
        <strain evidence="1">CU02</strain>
    </source>
</reference>
<gene>
    <name evidence="1" type="ORF">OPT61_g4194</name>
</gene>